<dbReference type="EMBL" id="AYZK01000004">
    <property type="protein sequence ID" value="KRM86967.1"/>
    <property type="molecule type" value="Genomic_DNA"/>
</dbReference>
<accession>A0A0R2C620</accession>
<gene>
    <name evidence="1" type="ORF">FD19_GL001548</name>
</gene>
<comment type="caution">
    <text evidence="1">The sequence shown here is derived from an EMBL/GenBank/DDBJ whole genome shotgun (WGS) entry which is preliminary data.</text>
</comment>
<dbReference type="OrthoDB" id="9959606at2"/>
<sequence>MIDGSNTNPKRTTGTAAVVPFQPVGWSRAAMTGIDYYVGVHTDVLTQSRQRVKQYLAHARVAQYRVVARQLVPRYYFVLKSSVGVFLVRARNSCQAERLLRLMLGDVTVSSRVQVDQASAFVMVDLNNPFLLARATISFLATNAVFTGVITEEGHSLRGKLVML</sequence>
<dbReference type="RefSeq" id="WP_054750799.1">
    <property type="nucleotide sequence ID" value="NZ_AYZK01000004.1"/>
</dbReference>
<evidence type="ECO:0000313" key="1">
    <source>
        <dbReference type="EMBL" id="KRM86967.1"/>
    </source>
</evidence>
<evidence type="ECO:0000313" key="2">
    <source>
        <dbReference type="Proteomes" id="UP000051789"/>
    </source>
</evidence>
<protein>
    <submittedName>
        <fullName evidence="1">Uncharacterized protein</fullName>
    </submittedName>
</protein>
<dbReference type="Proteomes" id="UP000051789">
    <property type="component" value="Unassembled WGS sequence"/>
</dbReference>
<reference evidence="1 2" key="1">
    <citation type="journal article" date="2015" name="Genome Announc.">
        <title>Expanding the biotechnology potential of lactobacilli through comparative genomics of 213 strains and associated genera.</title>
        <authorList>
            <person name="Sun Z."/>
            <person name="Harris H.M."/>
            <person name="McCann A."/>
            <person name="Guo C."/>
            <person name="Argimon S."/>
            <person name="Zhang W."/>
            <person name="Yang X."/>
            <person name="Jeffery I.B."/>
            <person name="Cooney J.C."/>
            <person name="Kagawa T.F."/>
            <person name="Liu W."/>
            <person name="Song Y."/>
            <person name="Salvetti E."/>
            <person name="Wrobel A."/>
            <person name="Rasinkangas P."/>
            <person name="Parkhill J."/>
            <person name="Rea M.C."/>
            <person name="O'Sullivan O."/>
            <person name="Ritari J."/>
            <person name="Douillard F.P."/>
            <person name="Paul Ross R."/>
            <person name="Yang R."/>
            <person name="Briner A.E."/>
            <person name="Felis G.E."/>
            <person name="de Vos W.M."/>
            <person name="Barrangou R."/>
            <person name="Klaenhammer T.R."/>
            <person name="Caufield P.W."/>
            <person name="Cui Y."/>
            <person name="Zhang H."/>
            <person name="O'Toole P.W."/>
        </authorList>
    </citation>
    <scope>NUCLEOTIDE SEQUENCE [LARGE SCALE GENOMIC DNA]</scope>
    <source>
        <strain evidence="1 2">DSM 22698</strain>
    </source>
</reference>
<dbReference type="PATRIC" id="fig|1423810.4.peg.1594"/>
<proteinExistence type="predicted"/>
<dbReference type="AlphaFoldDB" id="A0A0R2C620"/>
<organism evidence="1 2">
    <name type="scientific">Lacticaseibacillus thailandensis DSM 22698 = JCM 13996</name>
    <dbReference type="NCBI Taxonomy" id="1423810"/>
    <lineage>
        <taxon>Bacteria</taxon>
        <taxon>Bacillati</taxon>
        <taxon>Bacillota</taxon>
        <taxon>Bacilli</taxon>
        <taxon>Lactobacillales</taxon>
        <taxon>Lactobacillaceae</taxon>
        <taxon>Lacticaseibacillus</taxon>
    </lineage>
</organism>
<name>A0A0R2C620_9LACO</name>
<keyword evidence="2" id="KW-1185">Reference proteome</keyword>